<comment type="caution">
    <text evidence="3">The sequence shown here is derived from an EMBL/GenBank/DDBJ whole genome shotgun (WGS) entry which is preliminary data.</text>
</comment>
<dbReference type="GO" id="GO:0005544">
    <property type="term" value="F:calcium-dependent phospholipid binding"/>
    <property type="evidence" value="ECO:0007669"/>
    <property type="project" value="TreeGrafter"/>
</dbReference>
<evidence type="ECO:0000256" key="1">
    <source>
        <dbReference type="ARBA" id="ARBA00022737"/>
    </source>
</evidence>
<dbReference type="GO" id="GO:0030424">
    <property type="term" value="C:axon"/>
    <property type="evidence" value="ECO:0007669"/>
    <property type="project" value="TreeGrafter"/>
</dbReference>
<name>A0AAV5VKN8_9BILA</name>
<dbReference type="Proteomes" id="UP001432322">
    <property type="component" value="Unassembled WGS sequence"/>
</dbReference>
<evidence type="ECO:0000313" key="3">
    <source>
        <dbReference type="EMBL" id="GMT19938.1"/>
    </source>
</evidence>
<dbReference type="Pfam" id="PF00168">
    <property type="entry name" value="C2"/>
    <property type="match status" value="2"/>
</dbReference>
<dbReference type="GO" id="GO:0030672">
    <property type="term" value="C:synaptic vesicle membrane"/>
    <property type="evidence" value="ECO:0007669"/>
    <property type="project" value="TreeGrafter"/>
</dbReference>
<dbReference type="InterPro" id="IPR000008">
    <property type="entry name" value="C2_dom"/>
</dbReference>
<dbReference type="InterPro" id="IPR001565">
    <property type="entry name" value="Synaptotagmin"/>
</dbReference>
<organism evidence="3 4">
    <name type="scientific">Pristionchus fissidentatus</name>
    <dbReference type="NCBI Taxonomy" id="1538716"/>
    <lineage>
        <taxon>Eukaryota</taxon>
        <taxon>Metazoa</taxon>
        <taxon>Ecdysozoa</taxon>
        <taxon>Nematoda</taxon>
        <taxon>Chromadorea</taxon>
        <taxon>Rhabditida</taxon>
        <taxon>Rhabditina</taxon>
        <taxon>Diplogasteromorpha</taxon>
        <taxon>Diplogasteroidea</taxon>
        <taxon>Neodiplogasteridae</taxon>
        <taxon>Pristionchus</taxon>
    </lineage>
</organism>
<feature type="domain" description="C2" evidence="2">
    <location>
        <begin position="102"/>
        <end position="221"/>
    </location>
</feature>
<dbReference type="GO" id="GO:0005509">
    <property type="term" value="F:calcium ion binding"/>
    <property type="evidence" value="ECO:0007669"/>
    <property type="project" value="TreeGrafter"/>
</dbReference>
<dbReference type="SMART" id="SM00239">
    <property type="entry name" value="C2"/>
    <property type="match status" value="2"/>
</dbReference>
<dbReference type="GO" id="GO:0048791">
    <property type="term" value="P:calcium ion-regulated exocytosis of neurotransmitter"/>
    <property type="evidence" value="ECO:0007669"/>
    <property type="project" value="TreeGrafter"/>
</dbReference>
<dbReference type="InterPro" id="IPR035892">
    <property type="entry name" value="C2_domain_sf"/>
</dbReference>
<dbReference type="SUPFAM" id="SSF49562">
    <property type="entry name" value="C2 domain (Calcium/lipid-binding domain, CaLB)"/>
    <property type="match status" value="2"/>
</dbReference>
<evidence type="ECO:0000313" key="4">
    <source>
        <dbReference type="Proteomes" id="UP001432322"/>
    </source>
</evidence>
<keyword evidence="1" id="KW-0677">Repeat</keyword>
<dbReference type="PROSITE" id="PS50004">
    <property type="entry name" value="C2"/>
    <property type="match status" value="2"/>
</dbReference>
<evidence type="ECO:0000259" key="2">
    <source>
        <dbReference type="PROSITE" id="PS50004"/>
    </source>
</evidence>
<dbReference type="EMBL" id="BTSY01000003">
    <property type="protein sequence ID" value="GMT19938.1"/>
    <property type="molecule type" value="Genomic_DNA"/>
</dbReference>
<dbReference type="PANTHER" id="PTHR10024">
    <property type="entry name" value="SYNAPTOTAGMIN"/>
    <property type="match status" value="1"/>
</dbReference>
<dbReference type="PANTHER" id="PTHR10024:SF352">
    <property type="entry name" value="SYNAPTOTAGMIN 2"/>
    <property type="match status" value="1"/>
</dbReference>
<feature type="domain" description="C2" evidence="2">
    <location>
        <begin position="235"/>
        <end position="373"/>
    </location>
</feature>
<gene>
    <name evidence="3" type="ORF">PFISCL1PPCAC_11235</name>
</gene>
<dbReference type="GO" id="GO:0048488">
    <property type="term" value="P:synaptic vesicle endocytosis"/>
    <property type="evidence" value="ECO:0007669"/>
    <property type="project" value="TreeGrafter"/>
</dbReference>
<dbReference type="GO" id="GO:0001786">
    <property type="term" value="F:phosphatidylserine binding"/>
    <property type="evidence" value="ECO:0007669"/>
    <property type="project" value="TreeGrafter"/>
</dbReference>
<dbReference type="PRINTS" id="PR00399">
    <property type="entry name" value="SYNAPTOTAGMN"/>
</dbReference>
<dbReference type="GO" id="GO:0031045">
    <property type="term" value="C:dense core granule"/>
    <property type="evidence" value="ECO:0007669"/>
    <property type="project" value="TreeGrafter"/>
</dbReference>
<dbReference type="PRINTS" id="PR00360">
    <property type="entry name" value="C2DOMAIN"/>
</dbReference>
<dbReference type="AlphaFoldDB" id="A0AAV5VKN8"/>
<sequence>PTRLSLSLLSLTTTTYRNPDMWGNAVAGGTVVCSPVYRLLSTCCPLRRSAPTQKNPYAGHTIDPCGGAENGGVPTFSSALTVQPKGGSVDFGGDYVTTPQDEYGNITFSIEYDFSISKLSVTIIECTGLPAMDRNGMSDPYVKVSLQPEWKQKYETKIKTNTLHPIYNETFLFNIPFPELQCKRLSLVVYDYDRLSKDDRMGQIAVPLDSVDFGTTTQLTRKLGKPERDSDAENRLGDLCFSTRYRAATGTVTVTIMEARNLKKMDLGGTSDPYVKIYLFQGKKLLQKKKTSRKYKTLNPYYNESFQFKIEPQLMDKVHLVISVWDYDKMSKNDFIGEVVMAAPELDHPAVSHACRQQWQEMLTSKRPIVQWHTLQDREKLSGTTFFARRSVSVKAYAKSAKENLVSSMSNVF</sequence>
<dbReference type="GO" id="GO:0005886">
    <property type="term" value="C:plasma membrane"/>
    <property type="evidence" value="ECO:0007669"/>
    <property type="project" value="TreeGrafter"/>
</dbReference>
<protein>
    <recommendedName>
        <fullName evidence="2">C2 domain-containing protein</fullName>
    </recommendedName>
</protein>
<feature type="non-terminal residue" evidence="3">
    <location>
        <position position="1"/>
    </location>
</feature>
<proteinExistence type="predicted"/>
<dbReference type="GO" id="GO:0030276">
    <property type="term" value="F:clathrin binding"/>
    <property type="evidence" value="ECO:0007669"/>
    <property type="project" value="TreeGrafter"/>
</dbReference>
<dbReference type="Gene3D" id="2.60.40.150">
    <property type="entry name" value="C2 domain"/>
    <property type="match status" value="2"/>
</dbReference>
<dbReference type="GO" id="GO:0000149">
    <property type="term" value="F:SNARE binding"/>
    <property type="evidence" value="ECO:0007669"/>
    <property type="project" value="TreeGrafter"/>
</dbReference>
<accession>A0AAV5VKN8</accession>
<reference evidence="3" key="1">
    <citation type="submission" date="2023-10" db="EMBL/GenBank/DDBJ databases">
        <title>Genome assembly of Pristionchus species.</title>
        <authorList>
            <person name="Yoshida K."/>
            <person name="Sommer R.J."/>
        </authorList>
    </citation>
    <scope>NUCLEOTIDE SEQUENCE</scope>
    <source>
        <strain evidence="3">RS5133</strain>
    </source>
</reference>
<keyword evidence="4" id="KW-1185">Reference proteome</keyword>